<dbReference type="RefSeq" id="WP_008688484.1">
    <property type="nucleotide sequence ID" value="NZ_ANOH01000449.1"/>
</dbReference>
<reference evidence="2 3" key="1">
    <citation type="journal article" date="2013" name="Mar. Genomics">
        <title>Expression of sulfatases in Rhodopirellula baltica and the diversity of sulfatases in the genus Rhodopirellula.</title>
        <authorList>
            <person name="Wegner C.E."/>
            <person name="Richter-Heitmann T."/>
            <person name="Klindworth A."/>
            <person name="Klockow C."/>
            <person name="Richter M."/>
            <person name="Achstetter T."/>
            <person name="Glockner F.O."/>
            <person name="Harder J."/>
        </authorList>
    </citation>
    <scope>NUCLEOTIDE SEQUENCE [LARGE SCALE GENOMIC DNA]</scope>
    <source>
        <strain evidence="2 3">SM41</strain>
    </source>
</reference>
<name>M5TSN3_9BACT</name>
<sequence length="416" mass="45130">MVCLAAVSVVSTNTDLHAANFRTRNFIVEAPTPQLAKSVGDAAERYRDELATYWTGSKLPPWPAPCPVRVVAGPNLAAQGVTTYNPAPVRDFQMEVIGTPERILDSVLPHEVTHTVLATYFGRPLPRWADEGICTTVEHESERTKHEAKLREFLSSRRGIAMNRLFLLTEYPADVLPMYAQGYSVCQFLIAQQGPKTFIAFLEDYMQSRSWTANVQKHYGYDSLAELQEYWLSWVEAGSGPVAQFVKATPRRGTGPEASVASRGQTRDAASATPARPAPATSLAAATPPNRANGLKRNLVAANDRGRISESDSGSGWYHRRAAGLAEPETDRMSSPQTEIENLPPGDRVAASTINTNGASSTQRASTPTWAPPSVLASGRYSAATPQAETSGSMSSNPAVLDSRMGQRGQSSSRWH</sequence>
<evidence type="ECO:0000313" key="2">
    <source>
        <dbReference type="EMBL" id="EMI52074.1"/>
    </source>
</evidence>
<proteinExistence type="predicted"/>
<dbReference type="Proteomes" id="UP000011885">
    <property type="component" value="Unassembled WGS sequence"/>
</dbReference>
<feature type="region of interest" description="Disordered" evidence="1">
    <location>
        <begin position="247"/>
        <end position="416"/>
    </location>
</feature>
<feature type="compositionally biased region" description="Polar residues" evidence="1">
    <location>
        <begin position="352"/>
        <end position="369"/>
    </location>
</feature>
<dbReference type="PATRIC" id="fig|1263870.3.peg.6854"/>
<feature type="compositionally biased region" description="Low complexity" evidence="1">
    <location>
        <begin position="403"/>
        <end position="416"/>
    </location>
</feature>
<dbReference type="EMBL" id="ANOH01000449">
    <property type="protein sequence ID" value="EMI52074.1"/>
    <property type="molecule type" value="Genomic_DNA"/>
</dbReference>
<keyword evidence="3" id="KW-1185">Reference proteome</keyword>
<feature type="compositionally biased region" description="Polar residues" evidence="1">
    <location>
        <begin position="384"/>
        <end position="398"/>
    </location>
</feature>
<feature type="compositionally biased region" description="Low complexity" evidence="1">
    <location>
        <begin position="269"/>
        <end position="289"/>
    </location>
</feature>
<evidence type="ECO:0000313" key="3">
    <source>
        <dbReference type="Proteomes" id="UP000011885"/>
    </source>
</evidence>
<dbReference type="AlphaFoldDB" id="M5TSN3"/>
<organism evidence="2 3">
    <name type="scientific">Rhodopirellula sallentina SM41</name>
    <dbReference type="NCBI Taxonomy" id="1263870"/>
    <lineage>
        <taxon>Bacteria</taxon>
        <taxon>Pseudomonadati</taxon>
        <taxon>Planctomycetota</taxon>
        <taxon>Planctomycetia</taxon>
        <taxon>Pirellulales</taxon>
        <taxon>Pirellulaceae</taxon>
        <taxon>Rhodopirellula</taxon>
    </lineage>
</organism>
<evidence type="ECO:0008006" key="4">
    <source>
        <dbReference type="Google" id="ProtNLM"/>
    </source>
</evidence>
<accession>M5TSN3</accession>
<gene>
    <name evidence="2" type="ORF">RSSM_06470</name>
</gene>
<evidence type="ECO:0000256" key="1">
    <source>
        <dbReference type="SAM" id="MobiDB-lite"/>
    </source>
</evidence>
<protein>
    <recommendedName>
        <fullName evidence="4">Peptidase MA-like domain-containing protein</fullName>
    </recommendedName>
</protein>
<comment type="caution">
    <text evidence="2">The sequence shown here is derived from an EMBL/GenBank/DDBJ whole genome shotgun (WGS) entry which is preliminary data.</text>
</comment>